<evidence type="ECO:0000313" key="1">
    <source>
        <dbReference type="EMBL" id="KGI22946.1"/>
    </source>
</evidence>
<sequence>MNYKKGEASCFVLKIAASQGLLFLYQSINFYSIVRINTQKLNNFSGYDTIWQHAPVILRLVNHKFRAKLTHMVNQYGATLYKQIHPKGECGD</sequence>
<evidence type="ECO:0000313" key="2">
    <source>
        <dbReference type="Proteomes" id="UP000029723"/>
    </source>
</evidence>
<dbReference type="AlphaFoldDB" id="A0A098YUD0"/>
<comment type="caution">
    <text evidence="1">The sequence shown here is derived from an EMBL/GenBank/DDBJ whole genome shotgun (WGS) entry which is preliminary data.</text>
</comment>
<accession>A0A098YUD0</accession>
<proteinExistence type="predicted"/>
<organism evidence="1 2">
    <name type="scientific">Hoylesella timonensis S9-PR14</name>
    <dbReference type="NCBI Taxonomy" id="1401062"/>
    <lineage>
        <taxon>Bacteria</taxon>
        <taxon>Pseudomonadati</taxon>
        <taxon>Bacteroidota</taxon>
        <taxon>Bacteroidia</taxon>
        <taxon>Bacteroidales</taxon>
        <taxon>Prevotellaceae</taxon>
        <taxon>Hoylesella</taxon>
    </lineage>
</organism>
<name>A0A098YUD0_9BACT</name>
<dbReference type="Proteomes" id="UP000029723">
    <property type="component" value="Unassembled WGS sequence"/>
</dbReference>
<gene>
    <name evidence="1" type="ORF">HMPREF9304_01525</name>
</gene>
<protein>
    <submittedName>
        <fullName evidence="1">Uncharacterized protein</fullName>
    </submittedName>
</protein>
<reference evidence="1 2" key="1">
    <citation type="submission" date="2014-07" db="EMBL/GenBank/DDBJ databases">
        <authorList>
            <person name="McCorrison J."/>
            <person name="Sanka R."/>
            <person name="Torralba M."/>
            <person name="Gillis M."/>
            <person name="Haft D.H."/>
            <person name="Methe B."/>
            <person name="Sutton G."/>
            <person name="Nelson K.E."/>
        </authorList>
    </citation>
    <scope>NUCLEOTIDE SEQUENCE [LARGE SCALE GENOMIC DNA]</scope>
    <source>
        <strain evidence="1 2">S9-PR14</strain>
    </source>
</reference>
<dbReference type="EMBL" id="JRPQ01000035">
    <property type="protein sequence ID" value="KGI22946.1"/>
    <property type="molecule type" value="Genomic_DNA"/>
</dbReference>